<evidence type="ECO:0000259" key="10">
    <source>
        <dbReference type="Pfam" id="PF01618"/>
    </source>
</evidence>
<feature type="domain" description="MotA/TolQ/ExbB proton channel" evidence="10">
    <location>
        <begin position="85"/>
        <end position="181"/>
    </location>
</feature>
<dbReference type="InterPro" id="IPR002898">
    <property type="entry name" value="MotA_ExbB_proton_chnl"/>
</dbReference>
<keyword evidence="3" id="KW-1003">Cell membrane</keyword>
<keyword evidence="12" id="KW-1185">Reference proteome</keyword>
<evidence type="ECO:0000256" key="2">
    <source>
        <dbReference type="ARBA" id="ARBA00022448"/>
    </source>
</evidence>
<evidence type="ECO:0000256" key="8">
    <source>
        <dbReference type="RuleBase" id="RU004057"/>
    </source>
</evidence>
<keyword evidence="4 9" id="KW-0812">Transmembrane</keyword>
<feature type="transmembrane region" description="Helical" evidence="9">
    <location>
        <begin position="6"/>
        <end position="30"/>
    </location>
</feature>
<organism evidence="11 12">
    <name type="scientific">Poriferisphaera corsica</name>
    <dbReference type="NCBI Taxonomy" id="2528020"/>
    <lineage>
        <taxon>Bacteria</taxon>
        <taxon>Pseudomonadati</taxon>
        <taxon>Planctomycetota</taxon>
        <taxon>Phycisphaerae</taxon>
        <taxon>Phycisphaerales</taxon>
        <taxon>Phycisphaeraceae</taxon>
        <taxon>Poriferisphaera</taxon>
    </lineage>
</organism>
<comment type="similarity">
    <text evidence="8">Belongs to the exbB/tolQ family.</text>
</comment>
<gene>
    <name evidence="11" type="primary">exbB_2</name>
    <name evidence="11" type="ORF">KS4_18760</name>
</gene>
<reference evidence="11 12" key="1">
    <citation type="submission" date="2019-02" db="EMBL/GenBank/DDBJ databases">
        <title>Deep-cultivation of Planctomycetes and their phenomic and genomic characterization uncovers novel biology.</title>
        <authorList>
            <person name="Wiegand S."/>
            <person name="Jogler M."/>
            <person name="Boedeker C."/>
            <person name="Pinto D."/>
            <person name="Vollmers J."/>
            <person name="Rivas-Marin E."/>
            <person name="Kohn T."/>
            <person name="Peeters S.H."/>
            <person name="Heuer A."/>
            <person name="Rast P."/>
            <person name="Oberbeckmann S."/>
            <person name="Bunk B."/>
            <person name="Jeske O."/>
            <person name="Meyerdierks A."/>
            <person name="Storesund J.E."/>
            <person name="Kallscheuer N."/>
            <person name="Luecker S."/>
            <person name="Lage O.M."/>
            <person name="Pohl T."/>
            <person name="Merkel B.J."/>
            <person name="Hornburger P."/>
            <person name="Mueller R.-W."/>
            <person name="Bruemmer F."/>
            <person name="Labrenz M."/>
            <person name="Spormann A.M."/>
            <person name="Op den Camp H."/>
            <person name="Overmann J."/>
            <person name="Amann R."/>
            <person name="Jetten M.S.M."/>
            <person name="Mascher T."/>
            <person name="Medema M.H."/>
            <person name="Devos D.P."/>
            <person name="Kaster A.-K."/>
            <person name="Ovreas L."/>
            <person name="Rohde M."/>
            <person name="Galperin M.Y."/>
            <person name="Jogler C."/>
        </authorList>
    </citation>
    <scope>NUCLEOTIDE SEQUENCE [LARGE SCALE GENOMIC DNA]</scope>
    <source>
        <strain evidence="11 12">KS4</strain>
    </source>
</reference>
<keyword evidence="5 8" id="KW-0653">Protein transport</keyword>
<dbReference type="EMBL" id="CP036425">
    <property type="protein sequence ID" value="QDU33818.1"/>
    <property type="molecule type" value="Genomic_DNA"/>
</dbReference>
<evidence type="ECO:0000313" key="11">
    <source>
        <dbReference type="EMBL" id="QDU33818.1"/>
    </source>
</evidence>
<keyword evidence="2 8" id="KW-0813">Transport</keyword>
<evidence type="ECO:0000256" key="5">
    <source>
        <dbReference type="ARBA" id="ARBA00022927"/>
    </source>
</evidence>
<evidence type="ECO:0000256" key="4">
    <source>
        <dbReference type="ARBA" id="ARBA00022692"/>
    </source>
</evidence>
<feature type="transmembrane region" description="Helical" evidence="9">
    <location>
        <begin position="148"/>
        <end position="169"/>
    </location>
</feature>
<dbReference type="Pfam" id="PF01618">
    <property type="entry name" value="MotA_ExbB"/>
    <property type="match status" value="1"/>
</dbReference>
<dbReference type="GO" id="GO:0005886">
    <property type="term" value="C:plasma membrane"/>
    <property type="evidence" value="ECO:0007669"/>
    <property type="project" value="UniProtKB-SubCell"/>
</dbReference>
<evidence type="ECO:0000313" key="12">
    <source>
        <dbReference type="Proteomes" id="UP000317369"/>
    </source>
</evidence>
<accession>A0A517YUC7</accession>
<dbReference type="PANTHER" id="PTHR30625:SF15">
    <property type="entry name" value="BIOPOLYMER TRANSPORT PROTEIN EXBB"/>
    <property type="match status" value="1"/>
</dbReference>
<dbReference type="AlphaFoldDB" id="A0A517YUC7"/>
<sequence>MQRGGIMMWPLLALSLTSMTLAFERLWFFVSQNHPGQKSKIDRVGRLLRDGDIEKARLLVEVDRTVYGRAVSRLVNEKNINDAGMIDAVESQRHRLERYMPTLSTIISAAPMIGILGTVIGIISAFQVLSESAGTAETSELSKGIAEALITTAAGLIVMLVTLFPYNAFKAQIERTLSRLESLTASALTPQDEPVAETESE</sequence>
<dbReference type="InterPro" id="IPR050790">
    <property type="entry name" value="ExbB/TolQ_transport"/>
</dbReference>
<evidence type="ECO:0000256" key="6">
    <source>
        <dbReference type="ARBA" id="ARBA00022989"/>
    </source>
</evidence>
<dbReference type="PANTHER" id="PTHR30625">
    <property type="entry name" value="PROTEIN TOLQ"/>
    <property type="match status" value="1"/>
</dbReference>
<dbReference type="Proteomes" id="UP000317369">
    <property type="component" value="Chromosome"/>
</dbReference>
<comment type="subcellular location">
    <subcellularLocation>
        <location evidence="1">Cell membrane</location>
        <topology evidence="1">Multi-pass membrane protein</topology>
    </subcellularLocation>
    <subcellularLocation>
        <location evidence="8">Membrane</location>
        <topology evidence="8">Multi-pass membrane protein</topology>
    </subcellularLocation>
</comment>
<keyword evidence="7 9" id="KW-0472">Membrane</keyword>
<evidence type="ECO:0000256" key="7">
    <source>
        <dbReference type="ARBA" id="ARBA00023136"/>
    </source>
</evidence>
<evidence type="ECO:0000256" key="1">
    <source>
        <dbReference type="ARBA" id="ARBA00004651"/>
    </source>
</evidence>
<protein>
    <submittedName>
        <fullName evidence="11">Biopolymer transport protein ExbB</fullName>
    </submittedName>
</protein>
<evidence type="ECO:0000256" key="9">
    <source>
        <dbReference type="SAM" id="Phobius"/>
    </source>
</evidence>
<name>A0A517YUC7_9BACT</name>
<evidence type="ECO:0000256" key="3">
    <source>
        <dbReference type="ARBA" id="ARBA00022475"/>
    </source>
</evidence>
<feature type="transmembrane region" description="Helical" evidence="9">
    <location>
        <begin position="103"/>
        <end position="128"/>
    </location>
</feature>
<proteinExistence type="inferred from homology"/>
<dbReference type="GO" id="GO:0017038">
    <property type="term" value="P:protein import"/>
    <property type="evidence" value="ECO:0007669"/>
    <property type="project" value="TreeGrafter"/>
</dbReference>
<keyword evidence="6 9" id="KW-1133">Transmembrane helix</keyword>
<dbReference type="KEGG" id="pcor:KS4_18760"/>